<dbReference type="AlphaFoldDB" id="A0ABD3RQG1"/>
<evidence type="ECO:0000313" key="3">
    <source>
        <dbReference type="Proteomes" id="UP001530377"/>
    </source>
</evidence>
<keyword evidence="1" id="KW-0732">Signal</keyword>
<evidence type="ECO:0000313" key="2">
    <source>
        <dbReference type="EMBL" id="KAL3809865.1"/>
    </source>
</evidence>
<protein>
    <submittedName>
        <fullName evidence="2">Uncharacterized protein</fullName>
    </submittedName>
</protein>
<evidence type="ECO:0000256" key="1">
    <source>
        <dbReference type="SAM" id="SignalP"/>
    </source>
</evidence>
<dbReference type="Proteomes" id="UP001530377">
    <property type="component" value="Unassembled WGS sequence"/>
</dbReference>
<keyword evidence="3" id="KW-1185">Reference proteome</keyword>
<comment type="caution">
    <text evidence="2">The sequence shown here is derived from an EMBL/GenBank/DDBJ whole genome shotgun (WGS) entry which is preliminary data.</text>
</comment>
<reference evidence="2 3" key="1">
    <citation type="submission" date="2024-10" db="EMBL/GenBank/DDBJ databases">
        <title>Updated reference genomes for cyclostephanoid diatoms.</title>
        <authorList>
            <person name="Roberts W.R."/>
            <person name="Alverson A.J."/>
        </authorList>
    </citation>
    <scope>NUCLEOTIDE SEQUENCE [LARGE SCALE GENOMIC DNA]</scope>
    <source>
        <strain evidence="2 3">AJA228-03</strain>
    </source>
</reference>
<feature type="signal peptide" evidence="1">
    <location>
        <begin position="1"/>
        <end position="22"/>
    </location>
</feature>
<sequence length="523" mass="58226">MAPHRYYSTVVSVLILLRPTATSPTSFPSSSVAHEQVGGPFSANVIVNFLRNRCGSHDPHESPAIWSYEGTLTDPVTGRVIADVEGLELVKKLPMIERSRLSDGEQIILNDLPAASILTSRESSTLQWDAANTILSRRLFCYRRRSPSPDEVIHRNQLLDTKKFSPYNSLLTSLRLRPDGPLRHLSSSESVAVYDCAITFISRNNGKEMVIISERGGVTENEDCKNEYLIGLVQGSPSSSDDSFPTFDFAIHAQRKFDSERPVLPPLKLYHQTGSEDGVVNPPRSRLVQFGKGDGGGSLSGPKYGSVREMYSYSFNHAIEKDSVSSSFNEVDPVKFSLLVRIRNQMGIGRPKMESSEPKHKCTVRYIRYGESPPWYAPGRSCTLDLRGKRITLPECTNLTNGNVDAANPLGSSNPPSLASWAASKCNFWSGWPAVFSSRDENAEGADLLRRYYQLPPESDSDLVRKAVHLFCNEPRLVLDQIDDYPMPERAMWLGSTENVLSKINSFMRRISKSMIASQLSKP</sequence>
<accession>A0ABD3RQG1</accession>
<gene>
    <name evidence="2" type="ORF">ACHAXA_001290</name>
</gene>
<feature type="chain" id="PRO_5044851510" evidence="1">
    <location>
        <begin position="23"/>
        <end position="523"/>
    </location>
</feature>
<organism evidence="2 3">
    <name type="scientific">Cyclostephanos tholiformis</name>
    <dbReference type="NCBI Taxonomy" id="382380"/>
    <lineage>
        <taxon>Eukaryota</taxon>
        <taxon>Sar</taxon>
        <taxon>Stramenopiles</taxon>
        <taxon>Ochrophyta</taxon>
        <taxon>Bacillariophyta</taxon>
        <taxon>Coscinodiscophyceae</taxon>
        <taxon>Thalassiosirophycidae</taxon>
        <taxon>Stephanodiscales</taxon>
        <taxon>Stephanodiscaceae</taxon>
        <taxon>Cyclostephanos</taxon>
    </lineage>
</organism>
<dbReference type="EMBL" id="JALLPB020000368">
    <property type="protein sequence ID" value="KAL3809865.1"/>
    <property type="molecule type" value="Genomic_DNA"/>
</dbReference>
<proteinExistence type="predicted"/>
<name>A0ABD3RQG1_9STRA</name>